<dbReference type="PANTHER" id="PTHR10953:SF29">
    <property type="entry name" value="NEDD8-ACTIVATING ENZYME E1 REGULATORY SUBUNIT"/>
    <property type="match status" value="1"/>
</dbReference>
<proteinExistence type="inferred from homology"/>
<dbReference type="GO" id="GO:0045116">
    <property type="term" value="P:protein neddylation"/>
    <property type="evidence" value="ECO:0007669"/>
    <property type="project" value="UniProtKB-UniRule"/>
</dbReference>
<keyword evidence="8" id="KW-1185">Reference proteome</keyword>
<dbReference type="SUPFAM" id="SSF69572">
    <property type="entry name" value="Activating enzymes of the ubiquitin-like proteins"/>
    <property type="match status" value="1"/>
</dbReference>
<reference evidence="7 8" key="1">
    <citation type="submission" date="2016-03" db="EMBL/GenBank/DDBJ databases">
        <title>EvidentialGene: Evidence-directed Construction of Genes on Genomes.</title>
        <authorList>
            <person name="Gilbert D.G."/>
            <person name="Choi J.-H."/>
            <person name="Mockaitis K."/>
            <person name="Colbourne J."/>
            <person name="Pfrender M."/>
        </authorList>
    </citation>
    <scope>NUCLEOTIDE SEQUENCE [LARGE SCALE GENOMIC DNA]</scope>
    <source>
        <strain evidence="7 8">Xinb3</strain>
        <tissue evidence="7">Complete organism</tissue>
    </source>
</reference>
<dbReference type="EMBL" id="LRGB01002076">
    <property type="protein sequence ID" value="KZS09408.1"/>
    <property type="molecule type" value="Genomic_DNA"/>
</dbReference>
<dbReference type="InterPro" id="IPR000594">
    <property type="entry name" value="ThiF_NAD_FAD-bd"/>
</dbReference>
<dbReference type="Proteomes" id="UP000076858">
    <property type="component" value="Unassembled WGS sequence"/>
</dbReference>
<evidence type="ECO:0000256" key="2">
    <source>
        <dbReference type="ARBA" id="ARBA00006868"/>
    </source>
</evidence>
<evidence type="ECO:0000256" key="4">
    <source>
        <dbReference type="ARBA" id="ARBA00022786"/>
    </source>
</evidence>
<comment type="similarity">
    <text evidence="2 5">Belongs to the ubiquitin-activating E1 family. ULA1 subfamily.</text>
</comment>
<comment type="pathway">
    <text evidence="1 5">Protein modification; protein neddylation.</text>
</comment>
<name>A0A0P5DZX1_9CRUS</name>
<dbReference type="InterPro" id="IPR045886">
    <property type="entry name" value="ThiF/MoeB/HesA"/>
</dbReference>
<gene>
    <name evidence="7" type="ORF">APZ42_026495</name>
</gene>
<dbReference type="InterPro" id="IPR035985">
    <property type="entry name" value="Ubiquitin-activating_enz"/>
</dbReference>
<sequence>MASPSPKSPGQISDKSKKYDRQLRLWGDHGQTALESANVCLINATATGTEILKSLVLPGIGSFTIVDGALVTGEDAGNNFFLDHSKIGKPRAHVATQLLMELNSDVKGDYIEETCDQLLSNNPDFFCSFSVVIATGLTEKSLHSLSSNLWQNNVPLVVSVSYGFTGSIRLQVSELCIIESHPDNLLEDLRLDKPFPGLKEFMDTIKLPEMNHKQFSHTPYLVLLYKALEIWNDRHGPNPPSNYKEKEILRNIIKSELGYGIVKEEDSNSGDEENVAEAIKAVNTALTKTQVPSNVQKILNDDQCIRLKEKNSFWIIARAVKEFVEKEGNGVLPLRGSLPDMTSDSQRYIALQNVYREQASKDAEHVWRHVQTILKERGWAGESVIENDVKLFCRHSSELRMIRGSCLAEELDGKQLPPDVDINQQLEEPDSPWLHYLLLRAVNKFHTENGSFPGYYDDNVETDIAKLKGCFSRLLNDLGCQGGSLSKDDNLHEMCRYGAAELHAVAAFIGGCAAQEVIKLITKQYVPLDNTFIFNSVTSTTATLRL</sequence>
<dbReference type="OrthoDB" id="1708823at2759"/>
<dbReference type="Pfam" id="PF00899">
    <property type="entry name" value="ThiF"/>
    <property type="match status" value="1"/>
</dbReference>
<feature type="domain" description="THIF-type NAD/FAD binding fold" evidence="6">
    <location>
        <begin position="19"/>
        <end position="540"/>
    </location>
</feature>
<organism evidence="7 8">
    <name type="scientific">Daphnia magna</name>
    <dbReference type="NCBI Taxonomy" id="35525"/>
    <lineage>
        <taxon>Eukaryota</taxon>
        <taxon>Metazoa</taxon>
        <taxon>Ecdysozoa</taxon>
        <taxon>Arthropoda</taxon>
        <taxon>Crustacea</taxon>
        <taxon>Branchiopoda</taxon>
        <taxon>Diplostraca</taxon>
        <taxon>Cladocera</taxon>
        <taxon>Anomopoda</taxon>
        <taxon>Daphniidae</taxon>
        <taxon>Daphnia</taxon>
    </lineage>
</organism>
<evidence type="ECO:0000259" key="6">
    <source>
        <dbReference type="Pfam" id="PF00899"/>
    </source>
</evidence>
<dbReference type="InterPro" id="IPR030667">
    <property type="entry name" value="APP-BP1"/>
</dbReference>
<dbReference type="GO" id="GO:0005737">
    <property type="term" value="C:cytoplasm"/>
    <property type="evidence" value="ECO:0007669"/>
    <property type="project" value="TreeGrafter"/>
</dbReference>
<dbReference type="PIRSF" id="PIRSF039099">
    <property type="entry name" value="APP-BP1"/>
    <property type="match status" value="1"/>
</dbReference>
<dbReference type="AlphaFoldDB" id="A0A0P5DZX1"/>
<evidence type="ECO:0000256" key="3">
    <source>
        <dbReference type="ARBA" id="ARBA00015407"/>
    </source>
</evidence>
<dbReference type="FunFam" id="3.40.50.720:FF:000263">
    <property type="entry name" value="NEDD8-activating enzyme E1 regulatory subunit"/>
    <property type="match status" value="1"/>
</dbReference>
<comment type="caution">
    <text evidence="7">The sequence shown here is derived from an EMBL/GenBank/DDBJ whole genome shotgun (WGS) entry which is preliminary data.</text>
</comment>
<evidence type="ECO:0000256" key="1">
    <source>
        <dbReference type="ARBA" id="ARBA00005032"/>
    </source>
</evidence>
<protein>
    <recommendedName>
        <fullName evidence="3 5">NEDD8-activating enzyme E1 regulatory subunit</fullName>
    </recommendedName>
</protein>
<dbReference type="FunFam" id="3.40.50.720:FF:000475">
    <property type="entry name" value="NEDD8-activating enzyme E1 regulatory subunit"/>
    <property type="match status" value="1"/>
</dbReference>
<dbReference type="Gene3D" id="3.40.50.720">
    <property type="entry name" value="NAD(P)-binding Rossmann-like Domain"/>
    <property type="match status" value="2"/>
</dbReference>
<dbReference type="PANTHER" id="PTHR10953">
    <property type="entry name" value="UBIQUITIN-ACTIVATING ENZYME E1"/>
    <property type="match status" value="1"/>
</dbReference>
<accession>A0A0P5DZX1</accession>
<evidence type="ECO:0000313" key="7">
    <source>
        <dbReference type="EMBL" id="KZS09408.1"/>
    </source>
</evidence>
<dbReference type="UniPathway" id="UPA00885"/>
<keyword evidence="4 5" id="KW-0833">Ubl conjugation pathway</keyword>
<evidence type="ECO:0000256" key="5">
    <source>
        <dbReference type="PIRNR" id="PIRNR039099"/>
    </source>
</evidence>
<dbReference type="STRING" id="35525.A0A0P5DZX1"/>
<dbReference type="GO" id="GO:0019781">
    <property type="term" value="F:NEDD8 activating enzyme activity"/>
    <property type="evidence" value="ECO:0007669"/>
    <property type="project" value="UniProtKB-UniRule"/>
</dbReference>
<evidence type="ECO:0000313" key="8">
    <source>
        <dbReference type="Proteomes" id="UP000076858"/>
    </source>
</evidence>
<dbReference type="CDD" id="cd01493">
    <property type="entry name" value="APPBP1_RUB"/>
    <property type="match status" value="1"/>
</dbReference>